<proteinExistence type="predicted"/>
<name>A0A6J6W5U5_9ZZZZ</name>
<protein>
    <submittedName>
        <fullName evidence="2">Unannotated protein</fullName>
    </submittedName>
</protein>
<gene>
    <name evidence="2" type="ORF">UFOPK2925_00699</name>
</gene>
<organism evidence="2">
    <name type="scientific">freshwater metagenome</name>
    <dbReference type="NCBI Taxonomy" id="449393"/>
    <lineage>
        <taxon>unclassified sequences</taxon>
        <taxon>metagenomes</taxon>
        <taxon>ecological metagenomes</taxon>
    </lineage>
</organism>
<feature type="region of interest" description="Disordered" evidence="1">
    <location>
        <begin position="1"/>
        <end position="37"/>
    </location>
</feature>
<evidence type="ECO:0000313" key="2">
    <source>
        <dbReference type="EMBL" id="CAB4778493.1"/>
    </source>
</evidence>
<dbReference type="EMBL" id="CAEZZU010000087">
    <property type="protein sequence ID" value="CAB4778493.1"/>
    <property type="molecule type" value="Genomic_DNA"/>
</dbReference>
<sequence>MNFPIPDGGASAENQIHEVERDPGSGISRSREALGPSVATTTASAVIVVPPSIMTWLPLTATARASR</sequence>
<accession>A0A6J6W5U5</accession>
<dbReference type="AlphaFoldDB" id="A0A6J6W5U5"/>
<evidence type="ECO:0000256" key="1">
    <source>
        <dbReference type="SAM" id="MobiDB-lite"/>
    </source>
</evidence>
<reference evidence="2" key="1">
    <citation type="submission" date="2020-05" db="EMBL/GenBank/DDBJ databases">
        <authorList>
            <person name="Chiriac C."/>
            <person name="Salcher M."/>
            <person name="Ghai R."/>
            <person name="Kavagutti S V."/>
        </authorList>
    </citation>
    <scope>NUCLEOTIDE SEQUENCE</scope>
</reference>